<feature type="region of interest" description="Disordered" evidence="4">
    <location>
        <begin position="21"/>
        <end position="58"/>
    </location>
</feature>
<evidence type="ECO:0000256" key="2">
    <source>
        <dbReference type="ARBA" id="ARBA00022630"/>
    </source>
</evidence>
<evidence type="ECO:0000256" key="4">
    <source>
        <dbReference type="SAM" id="MobiDB-lite"/>
    </source>
</evidence>
<organism evidence="7 8">
    <name type="scientific">Allosphingosinicella humi</name>
    <dbReference type="NCBI Taxonomy" id="2068657"/>
    <lineage>
        <taxon>Bacteria</taxon>
        <taxon>Pseudomonadati</taxon>
        <taxon>Pseudomonadota</taxon>
        <taxon>Alphaproteobacteria</taxon>
        <taxon>Sphingomonadales</taxon>
        <taxon>Sphingomonadaceae</taxon>
        <taxon>Allosphingosinicella</taxon>
    </lineage>
</organism>
<proteinExistence type="predicted"/>
<dbReference type="Gene3D" id="1.10.8.260">
    <property type="entry name" value="HI0933 insert domain-like"/>
    <property type="match status" value="1"/>
</dbReference>
<sequence>MARRYSWRRICGSSISTSSAIQSCASRRRRSGRDRGRHPGEGRGLAEPRRDCSSWDPSLRRDDELTTLYDAIVLGAGGAGLMCAATAGQRERRVLLIDHADQPGKKILISGGGRCNFTNIHTAPDRYLSANPHFAKSALSRYTARDFIDLVDRHGIAWHEKTLGQLFCDGSARQIVAMLMEECAKGAARVSLGKPVRDVEHADGQFRVRYGELTASAPALVIATGGPSIPKMGATGFAYDLARKFGLKVVEPRPALVPLTLGGDEVLFRELSGVATEVVARAGKAAFREAALFTHKGLSGPAILQVSSYWRHGEPVGIDFLPASGRHWLLDAKRERPRTHFHTLLGERLPGRLAEALTKRLGLWGELANMPDRKLEEAERRLADWQFSPNGTEGFAKAEVTAGGISTDGLSSRTMEAKRVPGLYAIGEGVDVTGWLGGYNFQWAWASGWAAGQAL</sequence>
<dbReference type="PANTHER" id="PTHR42887">
    <property type="entry name" value="OS12G0638800 PROTEIN"/>
    <property type="match status" value="1"/>
</dbReference>
<feature type="compositionally biased region" description="Basic and acidic residues" evidence="4">
    <location>
        <begin position="33"/>
        <end position="58"/>
    </location>
</feature>
<feature type="domain" description="RsdA/BaiN/AoA(So)-like Rossmann fold-like" evidence="5">
    <location>
        <begin position="70"/>
        <end position="453"/>
    </location>
</feature>
<dbReference type="Gene3D" id="2.40.30.10">
    <property type="entry name" value="Translation factors"/>
    <property type="match status" value="1"/>
</dbReference>
<evidence type="ECO:0000313" key="7">
    <source>
        <dbReference type="EMBL" id="PWG03476.1"/>
    </source>
</evidence>
<dbReference type="NCBIfam" id="TIGR00275">
    <property type="entry name" value="aminoacetone oxidase family FAD-binding enzyme"/>
    <property type="match status" value="1"/>
</dbReference>
<evidence type="ECO:0000259" key="5">
    <source>
        <dbReference type="Pfam" id="PF03486"/>
    </source>
</evidence>
<evidence type="ECO:0000256" key="3">
    <source>
        <dbReference type="ARBA" id="ARBA00022827"/>
    </source>
</evidence>
<evidence type="ECO:0000313" key="8">
    <source>
        <dbReference type="Proteomes" id="UP000245916"/>
    </source>
</evidence>
<dbReference type="InterPro" id="IPR004792">
    <property type="entry name" value="BaiN-like"/>
</dbReference>
<dbReference type="Proteomes" id="UP000245916">
    <property type="component" value="Unassembled WGS sequence"/>
</dbReference>
<dbReference type="SUPFAM" id="SSF160996">
    <property type="entry name" value="HI0933 insert domain-like"/>
    <property type="match status" value="1"/>
</dbReference>
<gene>
    <name evidence="7" type="ORF">DF286_11800</name>
</gene>
<keyword evidence="2" id="KW-0285">Flavoprotein</keyword>
<dbReference type="InterPro" id="IPR036188">
    <property type="entry name" value="FAD/NAD-bd_sf"/>
</dbReference>
<comment type="caution">
    <text evidence="7">The sequence shown here is derived from an EMBL/GenBank/DDBJ whole genome shotgun (WGS) entry which is preliminary data.</text>
</comment>
<dbReference type="OrthoDB" id="9773233at2"/>
<dbReference type="InterPro" id="IPR023166">
    <property type="entry name" value="BaiN-like_dom_sf"/>
</dbReference>
<dbReference type="PROSITE" id="PS51257">
    <property type="entry name" value="PROKAR_LIPOPROTEIN"/>
    <property type="match status" value="1"/>
</dbReference>
<dbReference type="EMBL" id="QFFF01000001">
    <property type="protein sequence ID" value="PWG03476.1"/>
    <property type="molecule type" value="Genomic_DNA"/>
</dbReference>
<keyword evidence="8" id="KW-1185">Reference proteome</keyword>
<name>A0A2U2J556_9SPHN</name>
<dbReference type="PANTHER" id="PTHR42887:SF2">
    <property type="entry name" value="OS12G0638800 PROTEIN"/>
    <property type="match status" value="1"/>
</dbReference>
<dbReference type="Pfam" id="PF22780">
    <property type="entry name" value="HI0933_like_1st"/>
    <property type="match status" value="1"/>
</dbReference>
<keyword evidence="3" id="KW-0274">FAD</keyword>
<dbReference type="Pfam" id="PF03486">
    <property type="entry name" value="HI0933_like"/>
    <property type="match status" value="1"/>
</dbReference>
<dbReference type="InterPro" id="IPR057661">
    <property type="entry name" value="RsdA/BaiN/AoA(So)_Rossmann"/>
</dbReference>
<dbReference type="PRINTS" id="PR00411">
    <property type="entry name" value="PNDRDTASEI"/>
</dbReference>
<reference evidence="7 8" key="1">
    <citation type="submission" date="2018-05" db="EMBL/GenBank/DDBJ databases">
        <title>Genome of Sphingosinicella humi QZX222.</title>
        <authorList>
            <person name="Qiao Z."/>
            <person name="Wang G."/>
        </authorList>
    </citation>
    <scope>NUCLEOTIDE SEQUENCE [LARGE SCALE GENOMIC DNA]</scope>
    <source>
        <strain evidence="7 8">QZX222</strain>
    </source>
</reference>
<evidence type="ECO:0000259" key="6">
    <source>
        <dbReference type="Pfam" id="PF22780"/>
    </source>
</evidence>
<accession>A0A2U2J556</accession>
<dbReference type="AlphaFoldDB" id="A0A2U2J556"/>
<dbReference type="Gene3D" id="3.50.50.60">
    <property type="entry name" value="FAD/NAD(P)-binding domain"/>
    <property type="match status" value="1"/>
</dbReference>
<evidence type="ECO:0000256" key="1">
    <source>
        <dbReference type="ARBA" id="ARBA00001974"/>
    </source>
</evidence>
<dbReference type="SUPFAM" id="SSF51905">
    <property type="entry name" value="FAD/NAD(P)-binding domain"/>
    <property type="match status" value="1"/>
</dbReference>
<feature type="domain" description="RsdA/BaiN/AoA(So)-like insert" evidence="6">
    <location>
        <begin position="253"/>
        <end position="400"/>
    </location>
</feature>
<comment type="cofactor">
    <cofactor evidence="1">
        <name>FAD</name>
        <dbReference type="ChEBI" id="CHEBI:57692"/>
    </cofactor>
</comment>
<dbReference type="InterPro" id="IPR055178">
    <property type="entry name" value="RsdA/BaiN/AoA(So)-like_dom"/>
</dbReference>
<protein>
    <submittedName>
        <fullName evidence="7">Aminoacetone oxidase family FAD-binding enzyme</fullName>
    </submittedName>
</protein>